<name>A0A0F8WW14_9ZZZZ</name>
<comment type="caution">
    <text evidence="1">The sequence shown here is derived from an EMBL/GenBank/DDBJ whole genome shotgun (WGS) entry which is preliminary data.</text>
</comment>
<evidence type="ECO:0000313" key="1">
    <source>
        <dbReference type="EMBL" id="KKK52605.1"/>
    </source>
</evidence>
<gene>
    <name evidence="1" type="ORF">LCGC14_3103250</name>
</gene>
<dbReference type="AlphaFoldDB" id="A0A0F8WW14"/>
<feature type="non-terminal residue" evidence="1">
    <location>
        <position position="1"/>
    </location>
</feature>
<organism evidence="1">
    <name type="scientific">marine sediment metagenome</name>
    <dbReference type="NCBI Taxonomy" id="412755"/>
    <lineage>
        <taxon>unclassified sequences</taxon>
        <taxon>metagenomes</taxon>
        <taxon>ecological metagenomes</taxon>
    </lineage>
</organism>
<proteinExistence type="predicted"/>
<sequence length="23" mass="2827">HKYWHRHDRLPKKLADQIEVVAS</sequence>
<dbReference type="EMBL" id="LAZR01066938">
    <property type="protein sequence ID" value="KKK52605.1"/>
    <property type="molecule type" value="Genomic_DNA"/>
</dbReference>
<reference evidence="1" key="1">
    <citation type="journal article" date="2015" name="Nature">
        <title>Complex archaea that bridge the gap between prokaryotes and eukaryotes.</title>
        <authorList>
            <person name="Spang A."/>
            <person name="Saw J.H."/>
            <person name="Jorgensen S.L."/>
            <person name="Zaremba-Niedzwiedzka K."/>
            <person name="Martijn J."/>
            <person name="Lind A.E."/>
            <person name="van Eijk R."/>
            <person name="Schleper C."/>
            <person name="Guy L."/>
            <person name="Ettema T.J."/>
        </authorList>
    </citation>
    <scope>NUCLEOTIDE SEQUENCE</scope>
</reference>
<accession>A0A0F8WW14</accession>
<protein>
    <submittedName>
        <fullName evidence="1">Uncharacterized protein</fullName>
    </submittedName>
</protein>